<evidence type="ECO:0000256" key="5">
    <source>
        <dbReference type="ARBA" id="ARBA00022801"/>
    </source>
</evidence>
<dbReference type="eggNOG" id="COG0594">
    <property type="taxonomic scope" value="Bacteria"/>
</dbReference>
<sequence>MAMRRGVHAGNHALVAHAVTGEDFPKESLVGFVVPKKVFKRANQRNLAKRRLRHLMRDRVEQLPAHTLLVIRVLPGAQTADYSELQHSLDKALTRVIAKLNPESLEPIQPLEVN</sequence>
<evidence type="ECO:0000313" key="9">
    <source>
        <dbReference type="Proteomes" id="UP000010301"/>
    </source>
</evidence>
<dbReference type="EMBL" id="ACFG01000004">
    <property type="protein sequence ID" value="EEH64304.1"/>
    <property type="molecule type" value="Genomic_DNA"/>
</dbReference>
<dbReference type="PROSITE" id="PS00648">
    <property type="entry name" value="RIBONUCLEASE_P"/>
    <property type="match status" value="1"/>
</dbReference>
<dbReference type="PANTHER" id="PTHR33992:SF1">
    <property type="entry name" value="RIBONUCLEASE P PROTEIN COMPONENT"/>
    <property type="match status" value="1"/>
</dbReference>
<dbReference type="GO" id="GO:0004526">
    <property type="term" value="F:ribonuclease P activity"/>
    <property type="evidence" value="ECO:0007669"/>
    <property type="project" value="UniProtKB-UniRule"/>
</dbReference>
<dbReference type="InterPro" id="IPR014721">
    <property type="entry name" value="Ribsml_uS5_D2-typ_fold_subgr"/>
</dbReference>
<keyword evidence="4" id="KW-0255">Endonuclease</keyword>
<keyword evidence="5 8" id="KW-0378">Hydrolase</keyword>
<protein>
    <recommendedName>
        <fullName evidence="7">Ribonuclease P protein component</fullName>
        <ecNumber evidence="7">3.1.26.5</ecNumber>
    </recommendedName>
</protein>
<dbReference type="InterPro" id="IPR000100">
    <property type="entry name" value="RNase_P"/>
</dbReference>
<dbReference type="Pfam" id="PF00825">
    <property type="entry name" value="Ribonuclease_P"/>
    <property type="match status" value="1"/>
</dbReference>
<evidence type="ECO:0000256" key="3">
    <source>
        <dbReference type="ARBA" id="ARBA00022722"/>
    </source>
</evidence>
<dbReference type="HOGENOM" id="CLU_117179_4_1_11"/>
<evidence type="ECO:0000256" key="1">
    <source>
        <dbReference type="ARBA" id="ARBA00002663"/>
    </source>
</evidence>
<dbReference type="Gene3D" id="3.30.230.10">
    <property type="match status" value="1"/>
</dbReference>
<reference evidence="8 9" key="1">
    <citation type="submission" date="2009-01" db="EMBL/GenBank/DDBJ databases">
        <authorList>
            <person name="Qin X."/>
            <person name="Bachman B."/>
            <person name="Battles P."/>
            <person name="Bell A."/>
            <person name="Bess C."/>
            <person name="Bickham C."/>
            <person name="Chaboub L."/>
            <person name="Chen D."/>
            <person name="Coyle M."/>
            <person name="Deiros D.R."/>
            <person name="Dinh H."/>
            <person name="Forbes L."/>
            <person name="Fowler G."/>
            <person name="Francisco L."/>
            <person name="Fu Q."/>
            <person name="Gubbala S."/>
            <person name="Hale W."/>
            <person name="Han Y."/>
            <person name="Hemphill L."/>
            <person name="Highlander S.K."/>
            <person name="Hirani K."/>
            <person name="Hogues M."/>
            <person name="Jackson L."/>
            <person name="Jakkamsetti A."/>
            <person name="Javaid M."/>
            <person name="Jiang H."/>
            <person name="Korchina V."/>
            <person name="Kovar C."/>
            <person name="Lara F."/>
            <person name="Lee S."/>
            <person name="Mata R."/>
            <person name="Mathew T."/>
            <person name="Moen C."/>
            <person name="Morales K."/>
            <person name="Munidasa M."/>
            <person name="Nazareth L."/>
            <person name="Ngo R."/>
            <person name="Nguyen L."/>
            <person name="Okwuonu G."/>
            <person name="Ongeri F."/>
            <person name="Patil S."/>
            <person name="Petrosino J."/>
            <person name="Pham C."/>
            <person name="Pham P."/>
            <person name="Pu L.-L."/>
            <person name="Puazo M."/>
            <person name="Raj R."/>
            <person name="Reid J."/>
            <person name="Rouhana J."/>
            <person name="Saada N."/>
            <person name="Shang Y."/>
            <person name="Simmons D."/>
            <person name="Thornton R."/>
            <person name="Warren J."/>
            <person name="Weissenberger G."/>
            <person name="Zhang J."/>
            <person name="Zhang L."/>
            <person name="Zhou C."/>
            <person name="Zhu D."/>
            <person name="Muzny D."/>
            <person name="Worley K."/>
            <person name="Gibbs R."/>
        </authorList>
    </citation>
    <scope>NUCLEOTIDE SEQUENCE [LARGE SCALE GENOMIC DNA]</scope>
    <source>
        <strain evidence="8 9">DSM 15436</strain>
    </source>
</reference>
<dbReference type="GO" id="GO:0000049">
    <property type="term" value="F:tRNA binding"/>
    <property type="evidence" value="ECO:0007669"/>
    <property type="project" value="InterPro"/>
</dbReference>
<dbReference type="SUPFAM" id="SSF54211">
    <property type="entry name" value="Ribosomal protein S5 domain 2-like"/>
    <property type="match status" value="1"/>
</dbReference>
<comment type="function">
    <text evidence="1">RNaseP catalyzes the removal of the 5'-leader sequence from pre-tRNA to produce the mature 5'-terminus. It can also cleave other RNA substrates such as 4.5S RNA. The protein component plays an auxiliary but essential role in vivo by binding to the 5'-leader sequence and broadening the substrate specificity of the ribozyme.</text>
</comment>
<evidence type="ECO:0000256" key="4">
    <source>
        <dbReference type="ARBA" id="ARBA00022759"/>
    </source>
</evidence>
<evidence type="ECO:0000313" key="8">
    <source>
        <dbReference type="EMBL" id="EEH64304.1"/>
    </source>
</evidence>
<name>C0VY01_9ACTO</name>
<gene>
    <name evidence="8" type="ORF">HMPREF0044_0041</name>
</gene>
<keyword evidence="3" id="KW-0540">Nuclease</keyword>
<dbReference type="Proteomes" id="UP000010301">
    <property type="component" value="Unassembled WGS sequence"/>
</dbReference>
<dbReference type="AlphaFoldDB" id="C0VY01"/>
<evidence type="ECO:0000256" key="7">
    <source>
        <dbReference type="NCBIfam" id="TIGR00188"/>
    </source>
</evidence>
<keyword evidence="6" id="KW-0694">RNA-binding</keyword>
<keyword evidence="2" id="KW-0819">tRNA processing</keyword>
<dbReference type="GO" id="GO:0042781">
    <property type="term" value="F:3'-tRNA processing endoribonuclease activity"/>
    <property type="evidence" value="ECO:0007669"/>
    <property type="project" value="TreeGrafter"/>
</dbReference>
<dbReference type="NCBIfam" id="TIGR00188">
    <property type="entry name" value="rnpA"/>
    <property type="match status" value="1"/>
</dbReference>
<dbReference type="InterPro" id="IPR020539">
    <property type="entry name" value="RNase_P_CS"/>
</dbReference>
<dbReference type="InterPro" id="IPR020568">
    <property type="entry name" value="Ribosomal_Su5_D2-typ_SF"/>
</dbReference>
<organism evidence="8 9">
    <name type="scientific">Gleimia coleocanis DSM 15436</name>
    <dbReference type="NCBI Taxonomy" id="525245"/>
    <lineage>
        <taxon>Bacteria</taxon>
        <taxon>Bacillati</taxon>
        <taxon>Actinomycetota</taxon>
        <taxon>Actinomycetes</taxon>
        <taxon>Actinomycetales</taxon>
        <taxon>Actinomycetaceae</taxon>
        <taxon>Gleimia</taxon>
    </lineage>
</organism>
<dbReference type="STRING" id="525245.HMPREF0044_0041"/>
<proteinExistence type="predicted"/>
<keyword evidence="9" id="KW-1185">Reference proteome</keyword>
<dbReference type="PANTHER" id="PTHR33992">
    <property type="entry name" value="RIBONUCLEASE P PROTEIN COMPONENT"/>
    <property type="match status" value="1"/>
</dbReference>
<accession>C0VY01</accession>
<comment type="caution">
    <text evidence="8">The sequence shown here is derived from an EMBL/GenBank/DDBJ whole genome shotgun (WGS) entry which is preliminary data.</text>
</comment>
<evidence type="ECO:0000256" key="6">
    <source>
        <dbReference type="ARBA" id="ARBA00022884"/>
    </source>
</evidence>
<evidence type="ECO:0000256" key="2">
    <source>
        <dbReference type="ARBA" id="ARBA00022694"/>
    </source>
</evidence>
<dbReference type="GO" id="GO:0030677">
    <property type="term" value="C:ribonuclease P complex"/>
    <property type="evidence" value="ECO:0007669"/>
    <property type="project" value="TreeGrafter"/>
</dbReference>
<dbReference type="EC" id="3.1.26.5" evidence="7"/>